<dbReference type="AlphaFoldDB" id="D9QUX8"/>
<reference evidence="6 7" key="1">
    <citation type="journal article" date="2010" name="Stand. Genomic Sci.">
        <title>Complete genome sequence of Acetohalobium arabaticum type strain (Z-7288).</title>
        <authorList>
            <person name="Sikorski J."/>
            <person name="Lapidus A."/>
            <person name="Chertkov O."/>
            <person name="Lucas S."/>
            <person name="Copeland A."/>
            <person name="Glavina Del Rio T."/>
            <person name="Nolan M."/>
            <person name="Tice H."/>
            <person name="Cheng J.F."/>
            <person name="Han C."/>
            <person name="Brambilla E."/>
            <person name="Pitluck S."/>
            <person name="Liolios K."/>
            <person name="Ivanova N."/>
            <person name="Mavromatis K."/>
            <person name="Mikhailova N."/>
            <person name="Pati A."/>
            <person name="Bruce D."/>
            <person name="Detter C."/>
            <person name="Tapia R."/>
            <person name="Goodwin L."/>
            <person name="Chen A."/>
            <person name="Palaniappan K."/>
            <person name="Land M."/>
            <person name="Hauser L."/>
            <person name="Chang Y.J."/>
            <person name="Jeffries C.D."/>
            <person name="Rohde M."/>
            <person name="Goker M."/>
            <person name="Spring S."/>
            <person name="Woyke T."/>
            <person name="Bristow J."/>
            <person name="Eisen J.A."/>
            <person name="Markowitz V."/>
            <person name="Hugenholtz P."/>
            <person name="Kyrpides N.C."/>
            <person name="Klenk H.P."/>
        </authorList>
    </citation>
    <scope>NUCLEOTIDE SEQUENCE [LARGE SCALE GENOMIC DNA]</scope>
    <source>
        <strain evidence="7">ATCC 49924 / DSM 5501 / Z-7288</strain>
    </source>
</reference>
<dbReference type="STRING" id="574087.Acear_0491"/>
<sequence>MCLQAKYKPAGDKAVVIELENVVSKEINQRIRALMIAIEEKEIDGVLEVVPTYSSLMVHYEVQKISYDQLIKKLKVLEEQLEDLELSEPKTIKIPTVYGGEYGPDIEKVAEYNGLTVDEVVEIHTSKPYLIYMLGFVPGFPYLGGMDEQIATPRLENPRTKIPAGSVGIAGKQTGIYPIDTPGGWQLIGRTHIKLYEPYSDDPFLLKAGNYVKFVQISEEEYKSKNKNVERGKQKWEK</sequence>
<dbReference type="InterPro" id="IPR010016">
    <property type="entry name" value="PxpB"/>
</dbReference>
<protein>
    <submittedName>
        <fullName evidence="6">Allophanate hydrolase subunit 1</fullName>
    </submittedName>
</protein>
<dbReference type="RefSeq" id="WP_013277483.1">
    <property type="nucleotide sequence ID" value="NC_014378.1"/>
</dbReference>
<dbReference type="eggNOG" id="COG2049">
    <property type="taxonomic scope" value="Bacteria"/>
</dbReference>
<accession>D9QUX8</accession>
<keyword evidence="2 6" id="KW-0378">Hydrolase</keyword>
<evidence type="ECO:0000256" key="4">
    <source>
        <dbReference type="SAM" id="Coils"/>
    </source>
</evidence>
<keyword evidence="3" id="KW-0067">ATP-binding</keyword>
<dbReference type="EMBL" id="CP002105">
    <property type="protein sequence ID" value="ADL12037.1"/>
    <property type="molecule type" value="Genomic_DNA"/>
</dbReference>
<dbReference type="HOGENOM" id="CLU_020207_1_0_9"/>
<evidence type="ECO:0000259" key="5">
    <source>
        <dbReference type="SMART" id="SM00796"/>
    </source>
</evidence>
<dbReference type="GO" id="GO:0005524">
    <property type="term" value="F:ATP binding"/>
    <property type="evidence" value="ECO:0007669"/>
    <property type="project" value="UniProtKB-KW"/>
</dbReference>
<dbReference type="SMART" id="SM00796">
    <property type="entry name" value="AHS1"/>
    <property type="match status" value="1"/>
</dbReference>
<keyword evidence="4" id="KW-0175">Coiled coil</keyword>
<dbReference type="PANTHER" id="PTHR34698:SF2">
    <property type="entry name" value="5-OXOPROLINASE SUBUNIT B"/>
    <property type="match status" value="1"/>
</dbReference>
<dbReference type="Gene3D" id="2.40.100.10">
    <property type="entry name" value="Cyclophilin-like"/>
    <property type="match status" value="1"/>
</dbReference>
<keyword evidence="7" id="KW-1185">Reference proteome</keyword>
<dbReference type="SUPFAM" id="SSF50891">
    <property type="entry name" value="Cyclophilin-like"/>
    <property type="match status" value="1"/>
</dbReference>
<dbReference type="Proteomes" id="UP000001661">
    <property type="component" value="Chromosome"/>
</dbReference>
<dbReference type="KEGG" id="aar:Acear_0491"/>
<gene>
    <name evidence="6" type="ordered locus">Acear_0491</name>
</gene>
<dbReference type="Pfam" id="PF02682">
    <property type="entry name" value="CT_C_D"/>
    <property type="match status" value="1"/>
</dbReference>
<feature type="domain" description="Carboxyltransferase" evidence="5">
    <location>
        <begin position="5"/>
        <end position="206"/>
    </location>
</feature>
<proteinExistence type="predicted"/>
<evidence type="ECO:0000256" key="3">
    <source>
        <dbReference type="ARBA" id="ARBA00022840"/>
    </source>
</evidence>
<dbReference type="Gene3D" id="3.30.1360.40">
    <property type="match status" value="1"/>
</dbReference>
<dbReference type="InterPro" id="IPR029000">
    <property type="entry name" value="Cyclophilin-like_dom_sf"/>
</dbReference>
<evidence type="ECO:0000256" key="1">
    <source>
        <dbReference type="ARBA" id="ARBA00022741"/>
    </source>
</evidence>
<dbReference type="NCBIfam" id="TIGR00370">
    <property type="entry name" value="5-oxoprolinase subunit PxpB"/>
    <property type="match status" value="1"/>
</dbReference>
<evidence type="ECO:0000313" key="7">
    <source>
        <dbReference type="Proteomes" id="UP000001661"/>
    </source>
</evidence>
<keyword evidence="1" id="KW-0547">Nucleotide-binding</keyword>
<name>D9QUX8_ACEAZ</name>
<organism evidence="6 7">
    <name type="scientific">Acetohalobium arabaticum (strain ATCC 49924 / DSM 5501 / Z-7288)</name>
    <dbReference type="NCBI Taxonomy" id="574087"/>
    <lineage>
        <taxon>Bacteria</taxon>
        <taxon>Bacillati</taxon>
        <taxon>Bacillota</taxon>
        <taxon>Clostridia</taxon>
        <taxon>Halanaerobiales</taxon>
        <taxon>Halobacteroidaceae</taxon>
        <taxon>Acetohalobium</taxon>
    </lineage>
</organism>
<dbReference type="GO" id="GO:0016787">
    <property type="term" value="F:hydrolase activity"/>
    <property type="evidence" value="ECO:0007669"/>
    <property type="project" value="UniProtKB-KW"/>
</dbReference>
<dbReference type="InterPro" id="IPR003833">
    <property type="entry name" value="CT_C_D"/>
</dbReference>
<dbReference type="PANTHER" id="PTHR34698">
    <property type="entry name" value="5-OXOPROLINASE SUBUNIT B"/>
    <property type="match status" value="1"/>
</dbReference>
<feature type="coiled-coil region" evidence="4">
    <location>
        <begin position="60"/>
        <end position="87"/>
    </location>
</feature>
<dbReference type="SUPFAM" id="SSF160467">
    <property type="entry name" value="PH0987 N-terminal domain-like"/>
    <property type="match status" value="1"/>
</dbReference>
<evidence type="ECO:0000256" key="2">
    <source>
        <dbReference type="ARBA" id="ARBA00022801"/>
    </source>
</evidence>
<evidence type="ECO:0000313" key="6">
    <source>
        <dbReference type="EMBL" id="ADL12037.1"/>
    </source>
</evidence>
<dbReference type="OrthoDB" id="9778567at2"/>